<evidence type="ECO:0000256" key="5">
    <source>
        <dbReference type="PROSITE-ProRule" id="PRU00723"/>
    </source>
</evidence>
<dbReference type="InterPro" id="IPR000571">
    <property type="entry name" value="Znf_CCCH"/>
</dbReference>
<dbReference type="GO" id="GO:0008312">
    <property type="term" value="F:7S RNA binding"/>
    <property type="evidence" value="ECO:0007669"/>
    <property type="project" value="InterPro"/>
</dbReference>
<keyword evidence="3" id="KW-0733">Signal recognition particle</keyword>
<dbReference type="FunFam" id="3.30.56.30:FF:000003">
    <property type="entry name" value="Signal recognition particle SEC65 subunit"/>
    <property type="match status" value="1"/>
</dbReference>
<keyword evidence="5" id="KW-0479">Metal-binding</keyword>
<evidence type="ECO:0000256" key="3">
    <source>
        <dbReference type="ARBA" id="ARBA00023135"/>
    </source>
</evidence>
<dbReference type="Pfam" id="PF25542">
    <property type="entry name" value="zf-CCCH_12"/>
    <property type="match status" value="1"/>
</dbReference>
<dbReference type="InterPro" id="IPR036521">
    <property type="entry name" value="SRP19-like_sf"/>
</dbReference>
<dbReference type="PANTHER" id="PTHR37543">
    <property type="entry name" value="CCCH ZINC FINGER DNA BINDING PROTEIN (AFU_ORTHOLOGUE AFUA_5G12760)"/>
    <property type="match status" value="1"/>
</dbReference>
<dbReference type="Proteomes" id="UP000045706">
    <property type="component" value="Unassembled WGS sequence"/>
</dbReference>
<evidence type="ECO:0000256" key="2">
    <source>
        <dbReference type="ARBA" id="ARBA00022490"/>
    </source>
</evidence>
<organism evidence="8 9">
    <name type="scientific">Verticillium longisporum</name>
    <name type="common">Verticillium dahliae var. longisporum</name>
    <dbReference type="NCBI Taxonomy" id="100787"/>
    <lineage>
        <taxon>Eukaryota</taxon>
        <taxon>Fungi</taxon>
        <taxon>Dikarya</taxon>
        <taxon>Ascomycota</taxon>
        <taxon>Pezizomycotina</taxon>
        <taxon>Sordariomycetes</taxon>
        <taxon>Hypocreomycetidae</taxon>
        <taxon>Glomerellales</taxon>
        <taxon>Plectosphaerellaceae</taxon>
        <taxon>Verticillium</taxon>
    </lineage>
</organism>
<reference evidence="9" key="1">
    <citation type="submission" date="2015-05" db="EMBL/GenBank/DDBJ databases">
        <authorList>
            <person name="Fogelqvist Johan"/>
        </authorList>
    </citation>
    <scope>NUCLEOTIDE SEQUENCE [LARGE SCALE GENOMIC DNA]</scope>
</reference>
<dbReference type="PROSITE" id="PS50103">
    <property type="entry name" value="ZF_C3H1"/>
    <property type="match status" value="1"/>
</dbReference>
<evidence type="ECO:0000256" key="6">
    <source>
        <dbReference type="SAM" id="MobiDB-lite"/>
    </source>
</evidence>
<feature type="compositionally biased region" description="Acidic residues" evidence="6">
    <location>
        <begin position="544"/>
        <end position="566"/>
    </location>
</feature>
<feature type="zinc finger region" description="C3H1-type" evidence="5">
    <location>
        <begin position="422"/>
        <end position="450"/>
    </location>
</feature>
<dbReference type="GO" id="GO:0006614">
    <property type="term" value="P:SRP-dependent cotranslational protein targeting to membrane"/>
    <property type="evidence" value="ECO:0007669"/>
    <property type="project" value="InterPro"/>
</dbReference>
<dbReference type="Gene3D" id="3.30.56.30">
    <property type="entry name" value="Signal recognition particle, SRP19-like subunit"/>
    <property type="match status" value="1"/>
</dbReference>
<feature type="compositionally biased region" description="Polar residues" evidence="6">
    <location>
        <begin position="579"/>
        <end position="591"/>
    </location>
</feature>
<name>A0A0G4LMI8_VERLO</name>
<dbReference type="Pfam" id="PF25540">
    <property type="entry name" value="DUF7923"/>
    <property type="match status" value="1"/>
</dbReference>
<feature type="compositionally biased region" description="Basic residues" evidence="6">
    <location>
        <begin position="812"/>
        <end position="821"/>
    </location>
</feature>
<dbReference type="InterPro" id="IPR057683">
    <property type="entry name" value="DUF7923"/>
</dbReference>
<feature type="domain" description="C3H1-type" evidence="7">
    <location>
        <begin position="422"/>
        <end position="450"/>
    </location>
</feature>
<evidence type="ECO:0000256" key="1">
    <source>
        <dbReference type="ARBA" id="ARBA00004496"/>
    </source>
</evidence>
<dbReference type="GO" id="GO:0008270">
    <property type="term" value="F:zinc ion binding"/>
    <property type="evidence" value="ECO:0007669"/>
    <property type="project" value="UniProtKB-KW"/>
</dbReference>
<keyword evidence="4" id="KW-0687">Ribonucleoprotein</keyword>
<gene>
    <name evidence="8" type="ORF">BN1723_003011</name>
</gene>
<dbReference type="SUPFAM" id="SSF69695">
    <property type="entry name" value="SRP19"/>
    <property type="match status" value="1"/>
</dbReference>
<sequence>MDRLQMGPPPALFTPAQRHNSMPVKMDVHESDLLGFNHRFQSIREQREASEGLIQELLTYCERAQEGLRQENATLRHQLSESQLDLDDARTSRREFQRRLEVADVHVQSMSDEITSANNRNLYVLVLIDGDGLIFQDHFIQAGIEGGKKAAYALRRAILSLCGKFADGVEIVAKVCANLTGLARAVRRDGCIEAEFDLKEFALGFTQAKAHFDFIDVGYGKERADSKIKGELSVKLILLGVSHDAGYAPFLDEILQDHVSRARVTVIEGFPTVRELRNTNVNVIQFGELFRADKLINRSPDSSRNGSFAFGPGQQGQLQTQALATMTMPLASNATLEAPPAAPPVMAPAAPTLPASWAAVTRSATPPPQITTPLAGKMAAAKARGASSLAKAAAVAWDPGPRGLDAPVAVVPVALDSIKKRKDTDKLCNNHYLRGPCVKGSDCCFEHRYKPTLDEIHAIAHLARLNPCTKGQECDIENCIYGHHAHHSHHHHLHHNHHLLHHLLRHLYHHYLRSLPPSPSTSTAFKGLRPPPPAAMSHARIEEVSDSDLESASDPSEGDIDDFDDADILRRVDPKHGTPAQTNVPTPQTARPSAPAAGQAPDANFHTTADASQYADYHCLYPVYFDASRTRAEGRRVSAARAVRNPLAREIVNACAALRIPTLFEPGKSHPKDWANPGRVKVRLPRDDPAVTPTRPVDGKHHLYLLVADHLRAHPAAEDSLTLRARIQGVPPAIDPAQPWPRPAVPRGWKMGELLPYISPAMTGGGVSENLFGDMMKEMQHGGGPAADNPMAALMAQGMPGAGGNAIEDKPGKKKKGKGKA</sequence>
<protein>
    <recommendedName>
        <fullName evidence="7">C3H1-type domain-containing protein</fullName>
    </recommendedName>
</protein>
<proteinExistence type="predicted"/>
<feature type="region of interest" description="Disordered" evidence="6">
    <location>
        <begin position="794"/>
        <end position="821"/>
    </location>
</feature>
<evidence type="ECO:0000313" key="8">
    <source>
        <dbReference type="EMBL" id="CRK23256.1"/>
    </source>
</evidence>
<feature type="compositionally biased region" description="Basic and acidic residues" evidence="6">
    <location>
        <begin position="567"/>
        <end position="576"/>
    </location>
</feature>
<evidence type="ECO:0000259" key="7">
    <source>
        <dbReference type="PROSITE" id="PS50103"/>
    </source>
</evidence>
<keyword evidence="2" id="KW-0963">Cytoplasm</keyword>
<dbReference type="InterPro" id="IPR002778">
    <property type="entry name" value="Signal_recog_particle_SRP19"/>
</dbReference>
<dbReference type="PANTHER" id="PTHR37543:SF1">
    <property type="entry name" value="CCCH ZINC FINGER DNA BINDING PROTEIN (AFU_ORTHOLOGUE AFUA_5G12760)"/>
    <property type="match status" value="1"/>
</dbReference>
<dbReference type="Pfam" id="PF01922">
    <property type="entry name" value="SRP19"/>
    <property type="match status" value="1"/>
</dbReference>
<dbReference type="AlphaFoldDB" id="A0A0G4LMI8"/>
<comment type="subcellular location">
    <subcellularLocation>
        <location evidence="1">Cytoplasm</location>
    </subcellularLocation>
</comment>
<feature type="region of interest" description="Disordered" evidence="6">
    <location>
        <begin position="519"/>
        <end position="604"/>
    </location>
</feature>
<evidence type="ECO:0000256" key="4">
    <source>
        <dbReference type="ARBA" id="ARBA00023274"/>
    </source>
</evidence>
<dbReference type="EMBL" id="CVQI01014446">
    <property type="protein sequence ID" value="CRK23256.1"/>
    <property type="molecule type" value="Genomic_DNA"/>
</dbReference>
<dbReference type="GO" id="GO:0005786">
    <property type="term" value="C:signal recognition particle, endoplasmic reticulum targeting"/>
    <property type="evidence" value="ECO:0007669"/>
    <property type="project" value="UniProtKB-KW"/>
</dbReference>
<keyword evidence="5" id="KW-0862">Zinc</keyword>
<keyword evidence="5" id="KW-0863">Zinc-finger</keyword>
<evidence type="ECO:0000313" key="9">
    <source>
        <dbReference type="Proteomes" id="UP000045706"/>
    </source>
</evidence>
<accession>A0A0G4LMI8</accession>